<evidence type="ECO:0000313" key="3">
    <source>
        <dbReference type="EMBL" id="SBV33505.1"/>
    </source>
</evidence>
<dbReference type="Pfam" id="PF13409">
    <property type="entry name" value="GST_N_2"/>
    <property type="match status" value="1"/>
</dbReference>
<organism evidence="3">
    <name type="scientific">uncultured Sphingopyxis sp</name>
    <dbReference type="NCBI Taxonomy" id="310581"/>
    <lineage>
        <taxon>Bacteria</taxon>
        <taxon>Pseudomonadati</taxon>
        <taxon>Pseudomonadota</taxon>
        <taxon>Alphaproteobacteria</taxon>
        <taxon>Sphingomonadales</taxon>
        <taxon>Sphingomonadaceae</taxon>
        <taxon>Sphingopyxis</taxon>
        <taxon>environmental samples</taxon>
    </lineage>
</organism>
<dbReference type="InterPro" id="IPR004045">
    <property type="entry name" value="Glutathione_S-Trfase_N"/>
</dbReference>
<dbReference type="EMBL" id="LT598653">
    <property type="protein sequence ID" value="SBV33505.1"/>
    <property type="molecule type" value="Genomic_DNA"/>
</dbReference>
<dbReference type="SFLD" id="SFLDS00019">
    <property type="entry name" value="Glutathione_Transferase_(cytos"/>
    <property type="match status" value="1"/>
</dbReference>
<dbReference type="CDD" id="cd03188">
    <property type="entry name" value="GST_C_Beta"/>
    <property type="match status" value="1"/>
</dbReference>
<dbReference type="KEGG" id="sphu:SPPYR_2385"/>
<dbReference type="PROSITE" id="PS50405">
    <property type="entry name" value="GST_CTER"/>
    <property type="match status" value="1"/>
</dbReference>
<dbReference type="Gene3D" id="1.20.1050.10">
    <property type="match status" value="1"/>
</dbReference>
<gene>
    <name evidence="3" type="primary">gstA</name>
    <name evidence="3" type="ORF">SPPYR_2385</name>
</gene>
<dbReference type="InterPro" id="IPR010987">
    <property type="entry name" value="Glutathione-S-Trfase_C-like"/>
</dbReference>
<reference evidence="3" key="1">
    <citation type="submission" date="2016-03" db="EMBL/GenBank/DDBJ databases">
        <authorList>
            <person name="Ploux O."/>
        </authorList>
    </citation>
    <scope>NUCLEOTIDE SEQUENCE</scope>
    <source>
        <strain evidence="3">UC10</strain>
    </source>
</reference>
<protein>
    <submittedName>
        <fullName evidence="3">Glutathione S-transferase GstA</fullName>
        <ecNumber evidence="3">2.5.1.18</ecNumber>
    </submittedName>
</protein>
<dbReference type="AlphaFoldDB" id="A0A1Y5PY52"/>
<dbReference type="EC" id="2.5.1.18" evidence="3"/>
<evidence type="ECO:0000259" key="1">
    <source>
        <dbReference type="PROSITE" id="PS50404"/>
    </source>
</evidence>
<dbReference type="SUPFAM" id="SSF47616">
    <property type="entry name" value="GST C-terminal domain-like"/>
    <property type="match status" value="1"/>
</dbReference>
<dbReference type="GO" id="GO:0004364">
    <property type="term" value="F:glutathione transferase activity"/>
    <property type="evidence" value="ECO:0007669"/>
    <property type="project" value="UniProtKB-EC"/>
</dbReference>
<accession>A0A1Y5PY52</accession>
<dbReference type="SFLD" id="SFLDG00358">
    <property type="entry name" value="Main_(cytGST)"/>
    <property type="match status" value="1"/>
</dbReference>
<dbReference type="InterPro" id="IPR004046">
    <property type="entry name" value="GST_C"/>
</dbReference>
<dbReference type="PANTHER" id="PTHR44051:SF8">
    <property type="entry name" value="GLUTATHIONE S-TRANSFERASE GSTA"/>
    <property type="match status" value="1"/>
</dbReference>
<evidence type="ECO:0000259" key="2">
    <source>
        <dbReference type="PROSITE" id="PS50405"/>
    </source>
</evidence>
<sequence>MKLYYCPWACSLAAHIVLHEVGAPFANESVDIRTKITASGADFNSVTRKGYVPALRLDDGEIVTENIAVLDYLADVYPQFGLDGPLGRTRLVEALAYISTELHKSFKPFWHNGTDEQKAAASAYITARMRYLGDTIKGDYLFGDQPTVADFYLFVNTRWAERFGVEIPPAIAAIHQRLNARPAVQATLRAEGLA</sequence>
<proteinExistence type="predicted"/>
<dbReference type="PROSITE" id="PS50404">
    <property type="entry name" value="GST_NTER"/>
    <property type="match status" value="1"/>
</dbReference>
<dbReference type="InterPro" id="IPR036249">
    <property type="entry name" value="Thioredoxin-like_sf"/>
</dbReference>
<dbReference type="InterPro" id="IPR036282">
    <property type="entry name" value="Glutathione-S-Trfase_C_sf"/>
</dbReference>
<dbReference type="CDD" id="cd03057">
    <property type="entry name" value="GST_N_Beta"/>
    <property type="match status" value="1"/>
</dbReference>
<dbReference type="SFLD" id="SFLDG01150">
    <property type="entry name" value="Main.1:_Beta-like"/>
    <property type="match status" value="1"/>
</dbReference>
<dbReference type="RefSeq" id="WP_295319508.1">
    <property type="nucleotide sequence ID" value="NZ_LT598653.1"/>
</dbReference>
<dbReference type="PANTHER" id="PTHR44051">
    <property type="entry name" value="GLUTATHIONE S-TRANSFERASE-RELATED"/>
    <property type="match status" value="1"/>
</dbReference>
<dbReference type="Gene3D" id="3.40.30.10">
    <property type="entry name" value="Glutaredoxin"/>
    <property type="match status" value="1"/>
</dbReference>
<feature type="domain" description="GST N-terminal" evidence="1">
    <location>
        <begin position="1"/>
        <end position="81"/>
    </location>
</feature>
<keyword evidence="3" id="KW-0808">Transferase</keyword>
<dbReference type="Pfam" id="PF00043">
    <property type="entry name" value="GST_C"/>
    <property type="match status" value="1"/>
</dbReference>
<name>A0A1Y5PY52_9SPHN</name>
<dbReference type="SUPFAM" id="SSF52833">
    <property type="entry name" value="Thioredoxin-like"/>
    <property type="match status" value="1"/>
</dbReference>
<dbReference type="InterPro" id="IPR040079">
    <property type="entry name" value="Glutathione_S-Trfase"/>
</dbReference>
<feature type="domain" description="GST C-terminal" evidence="2">
    <location>
        <begin position="84"/>
        <end position="194"/>
    </location>
</feature>